<keyword evidence="4" id="KW-0067">ATP-binding</keyword>
<name>A0A0J6CYG7_9BACL</name>
<dbReference type="PANTHER" id="PTHR13710">
    <property type="entry name" value="DNA HELICASE RECQ FAMILY MEMBER"/>
    <property type="match status" value="1"/>
</dbReference>
<dbReference type="SMART" id="SM00487">
    <property type="entry name" value="DEXDc"/>
    <property type="match status" value="1"/>
</dbReference>
<dbReference type="InterPro" id="IPR001650">
    <property type="entry name" value="Helicase_C-like"/>
</dbReference>
<dbReference type="RefSeq" id="WP_048309201.1">
    <property type="nucleotide sequence ID" value="NZ_CP119526.1"/>
</dbReference>
<feature type="domain" description="Helicase C-terminal" evidence="6">
    <location>
        <begin position="218"/>
        <end position="387"/>
    </location>
</feature>
<dbReference type="OrthoDB" id="9763310at2"/>
<proteinExistence type="predicted"/>
<dbReference type="GO" id="GO:0005524">
    <property type="term" value="F:ATP binding"/>
    <property type="evidence" value="ECO:0007669"/>
    <property type="project" value="UniProtKB-KW"/>
</dbReference>
<dbReference type="PATRIC" id="fig|157733.3.peg.2610"/>
<dbReference type="GO" id="GO:0030894">
    <property type="term" value="C:replisome"/>
    <property type="evidence" value="ECO:0007669"/>
    <property type="project" value="TreeGrafter"/>
</dbReference>
<comment type="caution">
    <text evidence="7">The sequence shown here is derived from an EMBL/GenBank/DDBJ whole genome shotgun (WGS) entry which is preliminary data.</text>
</comment>
<dbReference type="Proteomes" id="UP000035996">
    <property type="component" value="Unassembled WGS sequence"/>
</dbReference>
<dbReference type="PROSITE" id="PS51194">
    <property type="entry name" value="HELICASE_CTER"/>
    <property type="match status" value="1"/>
</dbReference>
<dbReference type="GO" id="GO:0006310">
    <property type="term" value="P:DNA recombination"/>
    <property type="evidence" value="ECO:0007669"/>
    <property type="project" value="InterPro"/>
</dbReference>
<keyword evidence="1" id="KW-0547">Nucleotide-binding</keyword>
<evidence type="ECO:0000256" key="2">
    <source>
        <dbReference type="ARBA" id="ARBA00022801"/>
    </source>
</evidence>
<reference evidence="7" key="1">
    <citation type="submission" date="2015-06" db="EMBL/GenBank/DDBJ databases">
        <authorList>
            <person name="Liu B."/>
            <person name="Wang J."/>
            <person name="Zhu Y."/>
            <person name="Liu G."/>
            <person name="Chen Q."/>
            <person name="Zheng C."/>
            <person name="Che J."/>
            <person name="Ge C."/>
            <person name="Shi H."/>
            <person name="Pan Z."/>
            <person name="Liu X."/>
        </authorList>
    </citation>
    <scope>NUCLEOTIDE SEQUENCE [LARGE SCALE GENOMIC DNA]</scope>
    <source>
        <strain evidence="7">DSM 16346</strain>
    </source>
</reference>
<dbReference type="SMART" id="SM00490">
    <property type="entry name" value="HELICc"/>
    <property type="match status" value="1"/>
</dbReference>
<dbReference type="PANTHER" id="PTHR13710:SF84">
    <property type="entry name" value="ATP-DEPENDENT DNA HELICASE RECS-RELATED"/>
    <property type="match status" value="1"/>
</dbReference>
<keyword evidence="2" id="KW-0378">Hydrolase</keyword>
<dbReference type="InterPro" id="IPR027417">
    <property type="entry name" value="P-loop_NTPase"/>
</dbReference>
<dbReference type="GO" id="GO:0043590">
    <property type="term" value="C:bacterial nucleoid"/>
    <property type="evidence" value="ECO:0007669"/>
    <property type="project" value="TreeGrafter"/>
</dbReference>
<evidence type="ECO:0000313" key="7">
    <source>
        <dbReference type="EMBL" id="KMM38118.1"/>
    </source>
</evidence>
<evidence type="ECO:0000313" key="8">
    <source>
        <dbReference type="Proteomes" id="UP000035996"/>
    </source>
</evidence>
<evidence type="ECO:0000256" key="1">
    <source>
        <dbReference type="ARBA" id="ARBA00022741"/>
    </source>
</evidence>
<gene>
    <name evidence="7" type="ORF">AB986_01985</name>
</gene>
<dbReference type="Pfam" id="PF00270">
    <property type="entry name" value="DEAD"/>
    <property type="match status" value="1"/>
</dbReference>
<dbReference type="CDD" id="cd17920">
    <property type="entry name" value="DEXHc_RecQ"/>
    <property type="match status" value="1"/>
</dbReference>
<dbReference type="AlphaFoldDB" id="A0A0J6CYG7"/>
<dbReference type="NCBIfam" id="TIGR00614">
    <property type="entry name" value="recQ_fam"/>
    <property type="match status" value="1"/>
</dbReference>
<dbReference type="FunFam" id="3.40.50.300:FF:001389">
    <property type="entry name" value="ATP-dependent DNA helicase RecQ"/>
    <property type="match status" value="1"/>
</dbReference>
<dbReference type="EMBL" id="LELK01000001">
    <property type="protein sequence ID" value="KMM38118.1"/>
    <property type="molecule type" value="Genomic_DNA"/>
</dbReference>
<keyword evidence="3" id="KW-0347">Helicase</keyword>
<evidence type="ECO:0008006" key="9">
    <source>
        <dbReference type="Google" id="ProtNLM"/>
    </source>
</evidence>
<dbReference type="SUPFAM" id="SSF52540">
    <property type="entry name" value="P-loop containing nucleoside triphosphate hydrolases"/>
    <property type="match status" value="1"/>
</dbReference>
<evidence type="ECO:0000259" key="5">
    <source>
        <dbReference type="PROSITE" id="PS51192"/>
    </source>
</evidence>
<dbReference type="GO" id="GO:0005737">
    <property type="term" value="C:cytoplasm"/>
    <property type="evidence" value="ECO:0007669"/>
    <property type="project" value="TreeGrafter"/>
</dbReference>
<dbReference type="Pfam" id="PF00271">
    <property type="entry name" value="Helicase_C"/>
    <property type="match status" value="1"/>
</dbReference>
<feature type="domain" description="Helicase ATP-binding" evidence="5">
    <location>
        <begin position="24"/>
        <end position="191"/>
    </location>
</feature>
<dbReference type="STRING" id="157733.AB986_01985"/>
<evidence type="ECO:0000259" key="6">
    <source>
        <dbReference type="PROSITE" id="PS51194"/>
    </source>
</evidence>
<evidence type="ECO:0000256" key="3">
    <source>
        <dbReference type="ARBA" id="ARBA00022806"/>
    </source>
</evidence>
<dbReference type="GO" id="GO:0016787">
    <property type="term" value="F:hydrolase activity"/>
    <property type="evidence" value="ECO:0007669"/>
    <property type="project" value="UniProtKB-KW"/>
</dbReference>
<organism evidence="7 8">
    <name type="scientific">Guptibacillus hwajinpoensis</name>
    <dbReference type="NCBI Taxonomy" id="208199"/>
    <lineage>
        <taxon>Bacteria</taxon>
        <taxon>Bacillati</taxon>
        <taxon>Bacillota</taxon>
        <taxon>Bacilli</taxon>
        <taxon>Bacillales</taxon>
        <taxon>Guptibacillaceae</taxon>
        <taxon>Guptibacillus</taxon>
    </lineage>
</organism>
<dbReference type="GO" id="GO:0003676">
    <property type="term" value="F:nucleic acid binding"/>
    <property type="evidence" value="ECO:0007669"/>
    <property type="project" value="InterPro"/>
</dbReference>
<dbReference type="GO" id="GO:0009378">
    <property type="term" value="F:four-way junction helicase activity"/>
    <property type="evidence" value="ECO:0007669"/>
    <property type="project" value="TreeGrafter"/>
</dbReference>
<dbReference type="GO" id="GO:0006281">
    <property type="term" value="P:DNA repair"/>
    <property type="evidence" value="ECO:0007669"/>
    <property type="project" value="TreeGrafter"/>
</dbReference>
<dbReference type="Gene3D" id="3.40.50.300">
    <property type="entry name" value="P-loop containing nucleotide triphosphate hydrolases"/>
    <property type="match status" value="2"/>
</dbReference>
<evidence type="ECO:0000256" key="4">
    <source>
        <dbReference type="ARBA" id="ARBA00022840"/>
    </source>
</evidence>
<sequence>MNLVSILYKHFGYQKFRLGQEEIIKDVLEGKDVFAMLPTGAGKSLCYQVPAYAGASPVLIVSPLVSLMEDQVQQLKTHGEKRVVALNSFLDFNKRKTILRQLSSYSFIYASPEILQNRNVQRALSQIGIRLMVVDEAHCVSQWGHDFRTDYLKLGLLREQLGFPPLLALTATATQEVRQDIVKQLQMVDPIFHVHTVDRPNIAIKLEKHRSLVEKVKALHQYAGQLKGPGIIYFSSRNWADKIARELEEAGIGSVASYHAGLNQEDRLLIQQQFLSDELSIVCSTNAFGMGINKSNIRYVIHFHPPSTIESYLQEIGRAGRDQEKAIAIHLYTEEDEFLPLSFIDSELPDRTQVADVISHLSNRIGERINAKQYESQEMPVGLPETAWRLIVHKLEVHGILKNDIIQPFQFNNAVEVITSEAEDRRKEKLVKWKRFKSWLEDNQCRRNGLLSIFRETPVSVEDCCDYCGFSLENYSKDVNKMDQHRIQISNWKQELERLLVVKKEDRGEKPTG</sequence>
<dbReference type="InterPro" id="IPR004589">
    <property type="entry name" value="DNA_helicase_ATP-dep_RecQ"/>
</dbReference>
<dbReference type="PROSITE" id="PS51192">
    <property type="entry name" value="HELICASE_ATP_BIND_1"/>
    <property type="match status" value="1"/>
</dbReference>
<dbReference type="InterPro" id="IPR011545">
    <property type="entry name" value="DEAD/DEAH_box_helicase_dom"/>
</dbReference>
<dbReference type="InterPro" id="IPR014001">
    <property type="entry name" value="Helicase_ATP-bd"/>
</dbReference>
<keyword evidence="8" id="KW-1185">Reference proteome</keyword>
<protein>
    <recommendedName>
        <fullName evidence="9">ATP-dependent DNA helicase</fullName>
    </recommendedName>
</protein>
<dbReference type="GO" id="GO:0043138">
    <property type="term" value="F:3'-5' DNA helicase activity"/>
    <property type="evidence" value="ECO:0007669"/>
    <property type="project" value="TreeGrafter"/>
</dbReference>
<accession>A0A0J6CYG7</accession>